<accession>A0ACC6L376</accession>
<proteinExistence type="predicted"/>
<name>A0ACC6L376_9SPHI</name>
<comment type="caution">
    <text evidence="1">The sequence shown here is derived from an EMBL/GenBank/DDBJ whole genome shotgun (WGS) entry which is preliminary data.</text>
</comment>
<gene>
    <name evidence="1" type="ORF">J2X78_004472</name>
</gene>
<sequence>MKGLRLYLIGTALVTLVYLIAQYYKPKPTDWTPTYLKEDKIPFGLFILYQELTAIFPEATVKTTRLPVYNTLKDKSFENSNYLLINGDVKMDEYDFKELIKYMNNGNHVLIAAFQLSDFLQDTLNIQLNSVFNPPNKKGTPINFVNPEARTARGYVFERGLSDQYFSKLDTGRALALGRNSKGDVTFVKYPFGKGALYILPNPQLLCNYSLLNKDGLDYASKLLSHLPPAKTIIFDENNAKGNAEEASVLRVFLKHAPLRWAYYLALAGLLVFVLFEMKRRQRIIPVIEPLKNTSVDFVKVVGKVYYQQRDNGDIARKKISYFLEHLRSAYHVKTTQLDDELLAVVVLKSGVEQELVQQLFKLMNGLDKAAFISDEQLIALNKTIEKFYKQAQ</sequence>
<reference evidence="1" key="1">
    <citation type="submission" date="2023-07" db="EMBL/GenBank/DDBJ databases">
        <title>Sorghum-associated microbial communities from plants grown in Nebraska, USA.</title>
        <authorList>
            <person name="Schachtman D."/>
        </authorList>
    </citation>
    <scope>NUCLEOTIDE SEQUENCE</scope>
    <source>
        <strain evidence="1">2697</strain>
    </source>
</reference>
<protein>
    <submittedName>
        <fullName evidence="1">Uncharacterized protein</fullName>
    </submittedName>
</protein>
<evidence type="ECO:0000313" key="1">
    <source>
        <dbReference type="EMBL" id="MDR6785880.1"/>
    </source>
</evidence>
<dbReference type="Proteomes" id="UP001246858">
    <property type="component" value="Unassembled WGS sequence"/>
</dbReference>
<keyword evidence="2" id="KW-1185">Reference proteome</keyword>
<evidence type="ECO:0000313" key="2">
    <source>
        <dbReference type="Proteomes" id="UP001246858"/>
    </source>
</evidence>
<organism evidence="1 2">
    <name type="scientific">Pedobacter africanus</name>
    <dbReference type="NCBI Taxonomy" id="151894"/>
    <lineage>
        <taxon>Bacteria</taxon>
        <taxon>Pseudomonadati</taxon>
        <taxon>Bacteroidota</taxon>
        <taxon>Sphingobacteriia</taxon>
        <taxon>Sphingobacteriales</taxon>
        <taxon>Sphingobacteriaceae</taxon>
        <taxon>Pedobacter</taxon>
    </lineage>
</organism>
<dbReference type="EMBL" id="JAVDTF010000005">
    <property type="protein sequence ID" value="MDR6785880.1"/>
    <property type="molecule type" value="Genomic_DNA"/>
</dbReference>